<evidence type="ECO:0000313" key="2">
    <source>
        <dbReference type="Proteomes" id="UP001148662"/>
    </source>
</evidence>
<comment type="caution">
    <text evidence="1">The sequence shown here is derived from an EMBL/GenBank/DDBJ whole genome shotgun (WGS) entry which is preliminary data.</text>
</comment>
<organism evidence="1 2">
    <name type="scientific">Phlebia brevispora</name>
    <dbReference type="NCBI Taxonomy" id="194682"/>
    <lineage>
        <taxon>Eukaryota</taxon>
        <taxon>Fungi</taxon>
        <taxon>Dikarya</taxon>
        <taxon>Basidiomycota</taxon>
        <taxon>Agaricomycotina</taxon>
        <taxon>Agaricomycetes</taxon>
        <taxon>Polyporales</taxon>
        <taxon>Meruliaceae</taxon>
        <taxon>Phlebia</taxon>
    </lineage>
</organism>
<name>A0ACC1TCR6_9APHY</name>
<reference evidence="1" key="1">
    <citation type="submission" date="2022-07" db="EMBL/GenBank/DDBJ databases">
        <title>Genome Sequence of Phlebia brevispora.</title>
        <authorList>
            <person name="Buettner E."/>
        </authorList>
    </citation>
    <scope>NUCLEOTIDE SEQUENCE</scope>
    <source>
        <strain evidence="1">MPL23</strain>
    </source>
</reference>
<sequence length="746" mass="84698">MIPSEFSERSRELIHPYVEEDLKLANQVSLDKWLNAVLGFPSNRFKSWTTKIGEMKWFEDDVVQRCLREYCAAAKEVHRYSPFAELGNRILELARGKLPGVPKTKSYPVDDFCFLNSADRAIATIPEHGALGAVRRPDILNVRSSVSRRFATGECVQWTDVLLWWELKKRFNLTTILDKERVSRGLDSPDDEAPDEGAAKPVPRRKLGRKKKSAPAFKQGPKARQRPSPSSTPTVTSTAGVKRRAEDNLLDGLTLRSSNKTRQTADPQFGLYLGKEAAVQSGSCTQGRQPFPMSCAAIIVAMARCKAEQFGVLPATVIKPPTPYPKSFPPSNLGDSGLTIRHPITNKRILITLKRPLFSQYVLLGRRTFVYTIETSPATPATGLIAKFAYQVHSRKTEHELVKKAHDAGVQHLPEIHMWADLWKLSDAARRIFHEGEKKPKYEDRIFRMIVYTQFASIKSLFSERCELIPIMVEQMLDCLHDLRYKANILHRDISVNNVMYEKRGSRYFFVLIDFDMGVILPRNPESNYYASSKHRTGTLPFMASELVRDACRSDKPNWKPIRHVLRHDFESLFWLSLWCVLTLLTHTVDSKTKDSLLGWAKSLETGPIKAIAANKESITNLGLGYLTIDLPDPAQCLKRWFRGWTRLMRTANSAAADRFAQLENLEDSRAENVDVPDPEHFDEETAGGTFTKDIINEVLSPLMPLKPTDICIQDLEEQLIQDDGEDARVFAAVPPAPELKRRKWR</sequence>
<dbReference type="Proteomes" id="UP001148662">
    <property type="component" value="Unassembled WGS sequence"/>
</dbReference>
<proteinExistence type="predicted"/>
<evidence type="ECO:0000313" key="1">
    <source>
        <dbReference type="EMBL" id="KAJ3558089.1"/>
    </source>
</evidence>
<dbReference type="EMBL" id="JANHOG010000111">
    <property type="protein sequence ID" value="KAJ3558089.1"/>
    <property type="molecule type" value="Genomic_DNA"/>
</dbReference>
<accession>A0ACC1TCR6</accession>
<gene>
    <name evidence="1" type="ORF">NM688_g1117</name>
</gene>
<protein>
    <submittedName>
        <fullName evidence="1">Uncharacterized protein</fullName>
    </submittedName>
</protein>
<keyword evidence="2" id="KW-1185">Reference proteome</keyword>